<feature type="compositionally biased region" description="Acidic residues" evidence="2">
    <location>
        <begin position="99"/>
        <end position="138"/>
    </location>
</feature>
<dbReference type="GO" id="GO:0043066">
    <property type="term" value="P:negative regulation of apoptotic process"/>
    <property type="evidence" value="ECO:0007669"/>
    <property type="project" value="TreeGrafter"/>
</dbReference>
<accession>A0A6A4TT55</accession>
<dbReference type="GO" id="GO:0042393">
    <property type="term" value="F:histone binding"/>
    <property type="evidence" value="ECO:0007669"/>
    <property type="project" value="TreeGrafter"/>
</dbReference>
<feature type="compositionally biased region" description="Basic and acidic residues" evidence="2">
    <location>
        <begin position="159"/>
        <end position="169"/>
    </location>
</feature>
<gene>
    <name evidence="3" type="ORF">F2P81_000057</name>
</gene>
<feature type="compositionally biased region" description="Acidic residues" evidence="2">
    <location>
        <begin position="146"/>
        <end position="158"/>
    </location>
</feature>
<dbReference type="GO" id="GO:0005634">
    <property type="term" value="C:nucleus"/>
    <property type="evidence" value="ECO:0007669"/>
    <property type="project" value="TreeGrafter"/>
</dbReference>
<evidence type="ECO:0000256" key="2">
    <source>
        <dbReference type="SAM" id="MobiDB-lite"/>
    </source>
</evidence>
<reference evidence="3 4" key="1">
    <citation type="submission" date="2019-06" db="EMBL/GenBank/DDBJ databases">
        <title>Draft genomes of female and male turbot (Scophthalmus maximus).</title>
        <authorList>
            <person name="Xu H."/>
            <person name="Xu X.-W."/>
            <person name="Shao C."/>
            <person name="Chen S."/>
        </authorList>
    </citation>
    <scope>NUCLEOTIDE SEQUENCE [LARGE SCALE GENOMIC DNA]</scope>
    <source>
        <strain evidence="3">Ysfricsl-2016a</strain>
        <tissue evidence="3">Blood</tissue>
    </source>
</reference>
<evidence type="ECO:0000313" key="4">
    <source>
        <dbReference type="Proteomes" id="UP000438429"/>
    </source>
</evidence>
<feature type="compositionally biased region" description="Basic residues" evidence="2">
    <location>
        <begin position="53"/>
        <end position="68"/>
    </location>
</feature>
<dbReference type="Proteomes" id="UP000438429">
    <property type="component" value="Unassembled WGS sequence"/>
</dbReference>
<dbReference type="InterPro" id="IPR004931">
    <property type="entry name" value="Pro/parathymosin"/>
</dbReference>
<dbReference type="GO" id="GO:0045944">
    <property type="term" value="P:positive regulation of transcription by RNA polymerase II"/>
    <property type="evidence" value="ECO:0007669"/>
    <property type="project" value="TreeGrafter"/>
</dbReference>
<comment type="similarity">
    <text evidence="1">Belongs to the pro/parathymosin family.</text>
</comment>
<name>A0A6A4TT55_SCOMX</name>
<dbReference type="PANTHER" id="PTHR22745">
    <property type="entry name" value="PROTHYMOSIN ALPHA"/>
    <property type="match status" value="1"/>
</dbReference>
<proteinExistence type="inferred from homology"/>
<feature type="region of interest" description="Disordered" evidence="2">
    <location>
        <begin position="1"/>
        <end position="169"/>
    </location>
</feature>
<sequence length="169" mass="19011">MADAKVDSGSDLSAKAAPGLRREVRTRQRATGAHRTVRGTHCVKPTRVYYHNSRGRLTRINPRVHPKRSGVIPDLKEKKLLEKEENGKDAATNGKENEENGEPEVDDDEEDEEVDEEDEEDDGEGEEEDEEEDEDEAEGGTKRAADDDDDDDDDEDDVETKKQKTDDDD</sequence>
<feature type="compositionally biased region" description="Basic and acidic residues" evidence="2">
    <location>
        <begin position="74"/>
        <end position="88"/>
    </location>
</feature>
<dbReference type="Pfam" id="PF03247">
    <property type="entry name" value="Prothymosin"/>
    <property type="match status" value="1"/>
</dbReference>
<dbReference type="AlphaFoldDB" id="A0A6A4TT55"/>
<protein>
    <submittedName>
        <fullName evidence="3">Uncharacterized protein</fullName>
    </submittedName>
</protein>
<evidence type="ECO:0000313" key="3">
    <source>
        <dbReference type="EMBL" id="KAF0046424.1"/>
    </source>
</evidence>
<organism evidence="3 4">
    <name type="scientific">Scophthalmus maximus</name>
    <name type="common">Turbot</name>
    <name type="synonym">Psetta maxima</name>
    <dbReference type="NCBI Taxonomy" id="52904"/>
    <lineage>
        <taxon>Eukaryota</taxon>
        <taxon>Metazoa</taxon>
        <taxon>Chordata</taxon>
        <taxon>Craniata</taxon>
        <taxon>Vertebrata</taxon>
        <taxon>Euteleostomi</taxon>
        <taxon>Actinopterygii</taxon>
        <taxon>Neopterygii</taxon>
        <taxon>Teleostei</taxon>
        <taxon>Neoteleostei</taxon>
        <taxon>Acanthomorphata</taxon>
        <taxon>Carangaria</taxon>
        <taxon>Pleuronectiformes</taxon>
        <taxon>Pleuronectoidei</taxon>
        <taxon>Scophthalmidae</taxon>
        <taxon>Scophthalmus</taxon>
    </lineage>
</organism>
<dbReference type="EMBL" id="VEVO01000001">
    <property type="protein sequence ID" value="KAF0046424.1"/>
    <property type="molecule type" value="Genomic_DNA"/>
</dbReference>
<dbReference type="PANTHER" id="PTHR22745:SF13">
    <property type="entry name" value="PROTHYMOSIN ALPHA-B"/>
    <property type="match status" value="1"/>
</dbReference>
<comment type="caution">
    <text evidence="3">The sequence shown here is derived from an EMBL/GenBank/DDBJ whole genome shotgun (WGS) entry which is preliminary data.</text>
</comment>
<evidence type="ECO:0000256" key="1">
    <source>
        <dbReference type="ARBA" id="ARBA00008032"/>
    </source>
</evidence>